<sequence>VPLGSWNECTWKTADSADLPLEESGCKLGHPDKKECGGRGKPVWLVKEVVNDYTAEWDSLEQEYAKDAEPPDRPKRSTFALLLGPNLGQ</sequence>
<feature type="non-terminal residue" evidence="2">
    <location>
        <position position="1"/>
    </location>
</feature>
<evidence type="ECO:0000313" key="3">
    <source>
        <dbReference type="Proteomes" id="UP000824469"/>
    </source>
</evidence>
<name>A0AA38C532_TAXCH</name>
<evidence type="ECO:0000313" key="2">
    <source>
        <dbReference type="EMBL" id="KAH9293585.1"/>
    </source>
</evidence>
<feature type="non-terminal residue" evidence="2">
    <location>
        <position position="89"/>
    </location>
</feature>
<feature type="compositionally biased region" description="Basic and acidic residues" evidence="1">
    <location>
        <begin position="64"/>
        <end position="75"/>
    </location>
</feature>
<feature type="region of interest" description="Disordered" evidence="1">
    <location>
        <begin position="64"/>
        <end position="89"/>
    </location>
</feature>
<comment type="caution">
    <text evidence="2">The sequence shown here is derived from an EMBL/GenBank/DDBJ whole genome shotgun (WGS) entry which is preliminary data.</text>
</comment>
<proteinExistence type="predicted"/>
<accession>A0AA38C532</accession>
<keyword evidence="3" id="KW-1185">Reference proteome</keyword>
<dbReference type="EMBL" id="JAHRHJ020000966">
    <property type="protein sequence ID" value="KAH9293585.1"/>
    <property type="molecule type" value="Genomic_DNA"/>
</dbReference>
<dbReference type="AlphaFoldDB" id="A0AA38C532"/>
<reference evidence="2 3" key="1">
    <citation type="journal article" date="2021" name="Nat. Plants">
        <title>The Taxus genome provides insights into paclitaxel biosynthesis.</title>
        <authorList>
            <person name="Xiong X."/>
            <person name="Gou J."/>
            <person name="Liao Q."/>
            <person name="Li Y."/>
            <person name="Zhou Q."/>
            <person name="Bi G."/>
            <person name="Li C."/>
            <person name="Du R."/>
            <person name="Wang X."/>
            <person name="Sun T."/>
            <person name="Guo L."/>
            <person name="Liang H."/>
            <person name="Lu P."/>
            <person name="Wu Y."/>
            <person name="Zhang Z."/>
            <person name="Ro D.K."/>
            <person name="Shang Y."/>
            <person name="Huang S."/>
            <person name="Yan J."/>
        </authorList>
    </citation>
    <scope>NUCLEOTIDE SEQUENCE [LARGE SCALE GENOMIC DNA]</scope>
    <source>
        <strain evidence="2">Ta-2019</strain>
    </source>
</reference>
<evidence type="ECO:0000256" key="1">
    <source>
        <dbReference type="SAM" id="MobiDB-lite"/>
    </source>
</evidence>
<organism evidence="2 3">
    <name type="scientific">Taxus chinensis</name>
    <name type="common">Chinese yew</name>
    <name type="synonym">Taxus wallichiana var. chinensis</name>
    <dbReference type="NCBI Taxonomy" id="29808"/>
    <lineage>
        <taxon>Eukaryota</taxon>
        <taxon>Viridiplantae</taxon>
        <taxon>Streptophyta</taxon>
        <taxon>Embryophyta</taxon>
        <taxon>Tracheophyta</taxon>
        <taxon>Spermatophyta</taxon>
        <taxon>Pinopsida</taxon>
        <taxon>Pinidae</taxon>
        <taxon>Conifers II</taxon>
        <taxon>Cupressales</taxon>
        <taxon>Taxaceae</taxon>
        <taxon>Taxus</taxon>
    </lineage>
</organism>
<protein>
    <submittedName>
        <fullName evidence="2">Uncharacterized protein</fullName>
    </submittedName>
</protein>
<dbReference type="Proteomes" id="UP000824469">
    <property type="component" value="Unassembled WGS sequence"/>
</dbReference>
<gene>
    <name evidence="2" type="ORF">KI387_041211</name>
</gene>